<comment type="similarity">
    <text evidence="1">Belongs to the mTERF family.</text>
</comment>
<dbReference type="PANTHER" id="PTHR13068:SF102">
    <property type="entry name" value="OS11G0246100 PROTEIN"/>
    <property type="match status" value="1"/>
</dbReference>
<protein>
    <submittedName>
        <fullName evidence="4 5">Uncharacterized protein</fullName>
    </submittedName>
</protein>
<dbReference type="InterPro" id="IPR038538">
    <property type="entry name" value="MTERF_sf"/>
</dbReference>
<reference evidence="4 6" key="1">
    <citation type="journal article" date="2012" name="Nat. Biotechnol.">
        <title>Reference genome sequence of the model plant Setaria.</title>
        <authorList>
            <person name="Bennetzen J.L."/>
            <person name="Schmutz J."/>
            <person name="Wang H."/>
            <person name="Percifield R."/>
            <person name="Hawkins J."/>
            <person name="Pontaroli A.C."/>
            <person name="Estep M."/>
            <person name="Feng L."/>
            <person name="Vaughn J.N."/>
            <person name="Grimwood J."/>
            <person name="Jenkins J."/>
            <person name="Barry K."/>
            <person name="Lindquist E."/>
            <person name="Hellsten U."/>
            <person name="Deshpande S."/>
            <person name="Wang X."/>
            <person name="Wu X."/>
            <person name="Mitros T."/>
            <person name="Triplett J."/>
            <person name="Yang X."/>
            <person name="Ye C.Y."/>
            <person name="Mauro-Herrera M."/>
            <person name="Wang L."/>
            <person name="Li P."/>
            <person name="Sharma M."/>
            <person name="Sharma R."/>
            <person name="Ronald P.C."/>
            <person name="Panaud O."/>
            <person name="Kellogg E.A."/>
            <person name="Brutnell T.P."/>
            <person name="Doust A.N."/>
            <person name="Tuskan G.A."/>
            <person name="Rokhsar D."/>
            <person name="Devos K.M."/>
        </authorList>
    </citation>
    <scope>NUCLEOTIDE SEQUENCE [LARGE SCALE GENOMIC DNA]</scope>
    <source>
        <strain evidence="6">cv. Yugu1</strain>
        <strain evidence="4">Yugu1</strain>
    </source>
</reference>
<evidence type="ECO:0000313" key="6">
    <source>
        <dbReference type="Proteomes" id="UP000004995"/>
    </source>
</evidence>
<evidence type="ECO:0000256" key="2">
    <source>
        <dbReference type="ARBA" id="ARBA00022472"/>
    </source>
</evidence>
<organism evidence="4">
    <name type="scientific">Setaria italica</name>
    <name type="common">Foxtail millet</name>
    <name type="synonym">Panicum italicum</name>
    <dbReference type="NCBI Taxonomy" id="4555"/>
    <lineage>
        <taxon>Eukaryota</taxon>
        <taxon>Viridiplantae</taxon>
        <taxon>Streptophyta</taxon>
        <taxon>Embryophyta</taxon>
        <taxon>Tracheophyta</taxon>
        <taxon>Spermatophyta</taxon>
        <taxon>Magnoliopsida</taxon>
        <taxon>Liliopsida</taxon>
        <taxon>Poales</taxon>
        <taxon>Poaceae</taxon>
        <taxon>PACMAD clade</taxon>
        <taxon>Panicoideae</taxon>
        <taxon>Panicodae</taxon>
        <taxon>Paniceae</taxon>
        <taxon>Cenchrinae</taxon>
        <taxon>Setaria</taxon>
    </lineage>
</organism>
<dbReference type="EMBL" id="CM003531">
    <property type="protein sequence ID" value="RCV20894.1"/>
    <property type="molecule type" value="Genomic_DNA"/>
</dbReference>
<sequence>MLHLRDRILPLLRAASTIHPRPCLLLSTSTSTSPAPFSLELEDYLVAACGLTPAQARKASQQAFDEAAKRSRKPIEEFSYPRLNSASKNPDAILALLSGVGLSRADIAAVVAADPLLLHSSVKTVGPRLLALRDRLGLSPPQIVRFLLVGSDALCHDVIPKLQFLISFYGSFEQVLVVVKRSNSLLRVGLESVIKPNIALFRQIGVQDIVQLCSNTPRLLTFNLERLKDCLLRAEELGVPRTSRMFKYAVSLVAGNSKEKVAAKLEFFKRTLGCSEAEVSVAMSKVPTILGISDENLTRKIEFLVNEVGMEPQYILERPILLGYSLKKRLLPRHRVVKALQAKGLLNSNMNLFSLAVIGEEAFRLKFVDCHKDSVPGLAGYYATACDDDVPPEVQLLS</sequence>
<dbReference type="Pfam" id="PF02536">
    <property type="entry name" value="mTERF"/>
    <property type="match status" value="1"/>
</dbReference>
<accession>K3Y3P6</accession>
<evidence type="ECO:0000256" key="3">
    <source>
        <dbReference type="ARBA" id="ARBA00022946"/>
    </source>
</evidence>
<dbReference type="Gramene" id="KQL09977">
    <property type="protein sequence ID" value="KQL09977"/>
    <property type="gene ID" value="SETIT_008834mg"/>
</dbReference>
<dbReference type="eggNOG" id="KOG1267">
    <property type="taxonomic scope" value="Eukaryota"/>
</dbReference>
<dbReference type="PANTHER" id="PTHR13068">
    <property type="entry name" value="CGI-12 PROTEIN-RELATED"/>
    <property type="match status" value="1"/>
</dbReference>
<dbReference type="OrthoDB" id="637682at2759"/>
<name>K3Y3P6_SETIT</name>
<dbReference type="HOGENOM" id="CLU_034145_0_0_1"/>
<evidence type="ECO:0000313" key="4">
    <source>
        <dbReference type="EMBL" id="RCV20894.1"/>
    </source>
</evidence>
<gene>
    <name evidence="5" type="primary">LOC101785775</name>
    <name evidence="4" type="ORF">SETIT_4G094600v2</name>
</gene>
<dbReference type="Proteomes" id="UP000004995">
    <property type="component" value="Unassembled WGS sequence"/>
</dbReference>
<evidence type="ECO:0000256" key="1">
    <source>
        <dbReference type="ARBA" id="ARBA00007692"/>
    </source>
</evidence>
<dbReference type="KEGG" id="sita:101785775"/>
<dbReference type="GeneID" id="101785775"/>
<dbReference type="SMART" id="SM00733">
    <property type="entry name" value="Mterf"/>
    <property type="match status" value="6"/>
</dbReference>
<keyword evidence="2" id="KW-0806">Transcription termination</keyword>
<dbReference type="Gene3D" id="1.25.70.10">
    <property type="entry name" value="Transcription termination factor 3, mitochondrial"/>
    <property type="match status" value="2"/>
</dbReference>
<proteinExistence type="inferred from homology"/>
<dbReference type="InterPro" id="IPR003690">
    <property type="entry name" value="MTERF"/>
</dbReference>
<evidence type="ECO:0000313" key="5">
    <source>
        <dbReference type="EnsemblPlants" id="KQL09977"/>
    </source>
</evidence>
<dbReference type="OMA" id="HHENAVP"/>
<dbReference type="RefSeq" id="XP_004965017.1">
    <property type="nucleotide sequence ID" value="XM_004964960.2"/>
</dbReference>
<reference evidence="4" key="2">
    <citation type="submission" date="2015-07" db="EMBL/GenBank/DDBJ databases">
        <authorList>
            <person name="Noorani M."/>
        </authorList>
    </citation>
    <scope>NUCLEOTIDE SEQUENCE</scope>
    <source>
        <strain evidence="4">Yugu1</strain>
    </source>
</reference>
<keyword evidence="2" id="KW-0805">Transcription regulation</keyword>
<dbReference type="EMBL" id="AGNK02002300">
    <property type="status" value="NOT_ANNOTATED_CDS"/>
    <property type="molecule type" value="Genomic_DNA"/>
</dbReference>
<dbReference type="GO" id="GO:0003676">
    <property type="term" value="F:nucleic acid binding"/>
    <property type="evidence" value="ECO:0007669"/>
    <property type="project" value="InterPro"/>
</dbReference>
<dbReference type="GO" id="GO:0009658">
    <property type="term" value="P:chloroplast organization"/>
    <property type="evidence" value="ECO:0000318"/>
    <property type="project" value="GO_Central"/>
</dbReference>
<reference evidence="5" key="3">
    <citation type="submission" date="2018-08" db="UniProtKB">
        <authorList>
            <consortium name="EnsemblPlants"/>
        </authorList>
    </citation>
    <scope>IDENTIFICATION</scope>
    <source>
        <strain evidence="5">Yugu1</strain>
    </source>
</reference>
<keyword evidence="2" id="KW-0804">Transcription</keyword>
<dbReference type="GO" id="GO:0006353">
    <property type="term" value="P:DNA-templated transcription termination"/>
    <property type="evidence" value="ECO:0007669"/>
    <property type="project" value="UniProtKB-KW"/>
</dbReference>
<keyword evidence="6" id="KW-1185">Reference proteome</keyword>
<dbReference type="FunFam" id="1.25.70.10:FF:000001">
    <property type="entry name" value="Mitochondrial transcription termination factor-like"/>
    <property type="match status" value="1"/>
</dbReference>
<keyword evidence="3" id="KW-0809">Transit peptide</keyword>
<dbReference type="EnsemblPlants" id="KQL09977">
    <property type="protein sequence ID" value="KQL09977"/>
    <property type="gene ID" value="SETIT_008834mg"/>
</dbReference>
<dbReference type="GO" id="GO:0009507">
    <property type="term" value="C:chloroplast"/>
    <property type="evidence" value="ECO:0000318"/>
    <property type="project" value="GO_Central"/>
</dbReference>
<dbReference type="AlphaFoldDB" id="K3Y3P6"/>